<evidence type="ECO:0000313" key="3">
    <source>
        <dbReference type="Proteomes" id="UP000240608"/>
    </source>
</evidence>
<feature type="transmembrane region" description="Helical" evidence="1">
    <location>
        <begin position="20"/>
        <end position="38"/>
    </location>
</feature>
<keyword evidence="1" id="KW-1133">Transmembrane helix</keyword>
<feature type="transmembrane region" description="Helical" evidence="1">
    <location>
        <begin position="161"/>
        <end position="180"/>
    </location>
</feature>
<keyword evidence="1" id="KW-0812">Transmembrane</keyword>
<accession>A0A2T4DV56</accession>
<feature type="transmembrane region" description="Helical" evidence="1">
    <location>
        <begin position="192"/>
        <end position="209"/>
    </location>
</feature>
<name>A0A2T4DV56_9BACT</name>
<dbReference type="Proteomes" id="UP000240608">
    <property type="component" value="Unassembled WGS sequence"/>
</dbReference>
<keyword evidence="1" id="KW-0472">Membrane</keyword>
<organism evidence="2 3">
    <name type="scientific">Marivirga lumbricoides</name>
    <dbReference type="NCBI Taxonomy" id="1046115"/>
    <lineage>
        <taxon>Bacteria</taxon>
        <taxon>Pseudomonadati</taxon>
        <taxon>Bacteroidota</taxon>
        <taxon>Cytophagia</taxon>
        <taxon>Cytophagales</taxon>
        <taxon>Marivirgaceae</taxon>
        <taxon>Marivirga</taxon>
    </lineage>
</organism>
<dbReference type="AlphaFoldDB" id="A0A2T4DV56"/>
<proteinExistence type="predicted"/>
<reference evidence="2 3" key="1">
    <citation type="submission" date="2018-03" db="EMBL/GenBank/DDBJ databases">
        <title>Cross-interface Injection: A General Nanoliter Liquid Handling Method Applied to Single Cells Genome Amplification Automated Nanoliter Liquid Handling Applied to Single Cell Multiple Displacement Amplification.</title>
        <authorList>
            <person name="Yun J."/>
            <person name="Xu P."/>
            <person name="Xu J."/>
            <person name="Dai X."/>
            <person name="Wang Y."/>
            <person name="Zheng X."/>
            <person name="Cao C."/>
            <person name="Yi Q."/>
            <person name="Zhu Y."/>
            <person name="Wang L."/>
            <person name="Dong Z."/>
            <person name="Huang Y."/>
            <person name="Huang L."/>
            <person name="Du W."/>
        </authorList>
    </citation>
    <scope>NUCLEOTIDE SEQUENCE [LARGE SCALE GENOMIC DNA]</scope>
    <source>
        <strain evidence="2 3">Z-D1-2</strain>
    </source>
</reference>
<dbReference type="InterPro" id="IPR054235">
    <property type="entry name" value="DUF6962"/>
</dbReference>
<sequence>MIEHTYIELMGWTLADPLTFITDIMMAAVCFYCGHRLFYDFDNKYSKPFALFFLFLGMSSFLGGSSHLLENYLGRTPHLVAWLVQGISVLFVELACINLIDKRNAKNLLRAITYGSFGVFIALLFNIQAFSVVKFNSTLGLIGFAFIIHLYKYFTTKDGTYLGVPLSISLFIVPAFVHGFGINYNAWINQNVISHLILLPCYFILYKNVAKVAVLSKKQIQPIPQSGQQL</sequence>
<comment type="caution">
    <text evidence="2">The sequence shown here is derived from an EMBL/GenBank/DDBJ whole genome shotgun (WGS) entry which is preliminary data.</text>
</comment>
<feature type="transmembrane region" description="Helical" evidence="1">
    <location>
        <begin position="137"/>
        <end position="154"/>
    </location>
</feature>
<evidence type="ECO:0000313" key="2">
    <source>
        <dbReference type="EMBL" id="PTB97715.1"/>
    </source>
</evidence>
<feature type="transmembrane region" description="Helical" evidence="1">
    <location>
        <begin position="80"/>
        <end position="100"/>
    </location>
</feature>
<dbReference type="Pfam" id="PF22285">
    <property type="entry name" value="DUF6962"/>
    <property type="match status" value="1"/>
</dbReference>
<protein>
    <submittedName>
        <fullName evidence="2">Uncharacterized protein</fullName>
    </submittedName>
</protein>
<gene>
    <name evidence="2" type="ORF">C9994_01695</name>
</gene>
<feature type="transmembrane region" description="Helical" evidence="1">
    <location>
        <begin position="112"/>
        <end position="131"/>
    </location>
</feature>
<evidence type="ECO:0000256" key="1">
    <source>
        <dbReference type="SAM" id="Phobius"/>
    </source>
</evidence>
<feature type="transmembrane region" description="Helical" evidence="1">
    <location>
        <begin position="50"/>
        <end position="68"/>
    </location>
</feature>
<dbReference type="EMBL" id="PYVU01000007">
    <property type="protein sequence ID" value="PTB97715.1"/>
    <property type="molecule type" value="Genomic_DNA"/>
</dbReference>